<dbReference type="SUPFAM" id="SSF109854">
    <property type="entry name" value="DinB/YfiT-like putative metalloenzymes"/>
    <property type="match status" value="1"/>
</dbReference>
<dbReference type="Proteomes" id="UP001161325">
    <property type="component" value="Unassembled WGS sequence"/>
</dbReference>
<dbReference type="AlphaFoldDB" id="A0AA37V1H8"/>
<evidence type="ECO:0000313" key="2">
    <source>
        <dbReference type="EMBL" id="GLC26230.1"/>
    </source>
</evidence>
<protein>
    <recommendedName>
        <fullName evidence="1">DinB-like domain-containing protein</fullName>
    </recommendedName>
</protein>
<dbReference type="RefSeq" id="WP_284350688.1">
    <property type="nucleotide sequence ID" value="NZ_BRXS01000004.1"/>
</dbReference>
<dbReference type="Pfam" id="PF12867">
    <property type="entry name" value="DinB_2"/>
    <property type="match status" value="1"/>
</dbReference>
<feature type="domain" description="DinB-like" evidence="1">
    <location>
        <begin position="12"/>
        <end position="180"/>
    </location>
</feature>
<dbReference type="InterPro" id="IPR034660">
    <property type="entry name" value="DinB/YfiT-like"/>
</dbReference>
<accession>A0AA37V1H8</accession>
<keyword evidence="3" id="KW-1185">Reference proteome</keyword>
<gene>
    <name evidence="2" type="ORF">rosag_27430</name>
</gene>
<comment type="caution">
    <text evidence="2">The sequence shown here is derived from an EMBL/GenBank/DDBJ whole genome shotgun (WGS) entry which is preliminary data.</text>
</comment>
<organism evidence="2 3">
    <name type="scientific">Roseisolibacter agri</name>
    <dbReference type="NCBI Taxonomy" id="2014610"/>
    <lineage>
        <taxon>Bacteria</taxon>
        <taxon>Pseudomonadati</taxon>
        <taxon>Gemmatimonadota</taxon>
        <taxon>Gemmatimonadia</taxon>
        <taxon>Gemmatimonadales</taxon>
        <taxon>Gemmatimonadaceae</taxon>
        <taxon>Roseisolibacter</taxon>
    </lineage>
</organism>
<sequence>MQPQLADVAADLERARTRLHRLADTLPEDRWARRADPARWSVAECVAHLNLTAQAYAPLLRAALDEAAAMGRTAAARYRRDPVGWLISRMVGPLPRVGALRVGRVRSPASFVPTGDLPRDATLREFDARQDELLAFVRAADGLPLERVRVTSPFDARARYNLFAALAMQAPHQHRHLQQAEEVWT</sequence>
<proteinExistence type="predicted"/>
<dbReference type="EMBL" id="BRXS01000004">
    <property type="protein sequence ID" value="GLC26230.1"/>
    <property type="molecule type" value="Genomic_DNA"/>
</dbReference>
<name>A0AA37V1H8_9BACT</name>
<dbReference type="InterPro" id="IPR024775">
    <property type="entry name" value="DinB-like"/>
</dbReference>
<reference evidence="2" key="1">
    <citation type="submission" date="2022-08" db="EMBL/GenBank/DDBJ databases">
        <title>Draft genome sequencing of Roseisolibacter agri AW1220.</title>
        <authorList>
            <person name="Tobiishi Y."/>
            <person name="Tonouchi A."/>
        </authorList>
    </citation>
    <scope>NUCLEOTIDE SEQUENCE</scope>
    <source>
        <strain evidence="2">AW1220</strain>
    </source>
</reference>
<dbReference type="Gene3D" id="1.20.120.450">
    <property type="entry name" value="dinb family like domain"/>
    <property type="match status" value="1"/>
</dbReference>
<evidence type="ECO:0000259" key="1">
    <source>
        <dbReference type="Pfam" id="PF12867"/>
    </source>
</evidence>
<evidence type="ECO:0000313" key="3">
    <source>
        <dbReference type="Proteomes" id="UP001161325"/>
    </source>
</evidence>